<dbReference type="EMBL" id="KZ995738">
    <property type="protein sequence ID" value="RKO90072.1"/>
    <property type="molecule type" value="Genomic_DNA"/>
</dbReference>
<dbReference type="Proteomes" id="UP000269721">
    <property type="component" value="Unassembled WGS sequence"/>
</dbReference>
<reference evidence="2" key="1">
    <citation type="journal article" date="2018" name="Nat. Microbiol.">
        <title>Leveraging single-cell genomics to expand the fungal tree of life.</title>
        <authorList>
            <person name="Ahrendt S.R."/>
            <person name="Quandt C.A."/>
            <person name="Ciobanu D."/>
            <person name="Clum A."/>
            <person name="Salamov A."/>
            <person name="Andreopoulos B."/>
            <person name="Cheng J.F."/>
            <person name="Woyke T."/>
            <person name="Pelin A."/>
            <person name="Henrissat B."/>
            <person name="Reynolds N.K."/>
            <person name="Benny G.L."/>
            <person name="Smith M.E."/>
            <person name="James T.Y."/>
            <person name="Grigoriev I.V."/>
        </authorList>
    </citation>
    <scope>NUCLEOTIDE SEQUENCE [LARGE SCALE GENOMIC DNA]</scope>
</reference>
<sequence length="333" mass="36373">MLAPPDMPEPQELEALLAAFKRAVKAKIYWKSKVRDPALPRKYVEEAECKHAPETPANLPSTSHLARNFSPPPASLNTGLPPDIAKVALADLMQSGCPPVNAPLPVDRIALEAATLAAQRALLPTVSVPFPDIFERLRESLAPPVWKLRVQLSCDVCQDFNGPAKANIWALCGDPSSRISCRLLMEFHTVLRNVENVFTLSRGCRALLISARRSEQADADAGSLSRLRAPVRIAPRPSPGISTSGWTAFFAKSADGPVPSTVRDLLAWHLDAIASRDDRDFRPGSEGKLAEYPEADDRVPAIYRWLLNKFYVDAGGLSQITSYINGLNPRGIV</sequence>
<gene>
    <name evidence="1" type="ORF">BDK51DRAFT_41055</name>
</gene>
<proteinExistence type="predicted"/>
<evidence type="ECO:0000313" key="1">
    <source>
        <dbReference type="EMBL" id="RKO90072.1"/>
    </source>
</evidence>
<dbReference type="AlphaFoldDB" id="A0A4P9WCL9"/>
<evidence type="ECO:0000313" key="2">
    <source>
        <dbReference type="Proteomes" id="UP000269721"/>
    </source>
</evidence>
<accession>A0A4P9WCL9</accession>
<protein>
    <submittedName>
        <fullName evidence="1">Uncharacterized protein</fullName>
    </submittedName>
</protein>
<keyword evidence="2" id="KW-1185">Reference proteome</keyword>
<organism evidence="1 2">
    <name type="scientific">Blyttiomyces helicus</name>
    <dbReference type="NCBI Taxonomy" id="388810"/>
    <lineage>
        <taxon>Eukaryota</taxon>
        <taxon>Fungi</taxon>
        <taxon>Fungi incertae sedis</taxon>
        <taxon>Chytridiomycota</taxon>
        <taxon>Chytridiomycota incertae sedis</taxon>
        <taxon>Chytridiomycetes</taxon>
        <taxon>Chytridiomycetes incertae sedis</taxon>
        <taxon>Blyttiomyces</taxon>
    </lineage>
</organism>
<dbReference type="OrthoDB" id="415532at2759"/>
<name>A0A4P9WCL9_9FUNG</name>